<gene>
    <name evidence="1" type="ORF">E5167_15070</name>
</gene>
<keyword evidence="2" id="KW-1185">Reference proteome</keyword>
<evidence type="ECO:0000313" key="1">
    <source>
        <dbReference type="EMBL" id="TJY31596.1"/>
    </source>
</evidence>
<reference evidence="1 2" key="1">
    <citation type="submission" date="2019-04" db="EMBL/GenBank/DDBJ databases">
        <title>Lacinutrix sp. nov., isolated from marine water.</title>
        <authorList>
            <person name="Kim W."/>
        </authorList>
    </citation>
    <scope>NUCLEOTIDE SEQUENCE [LARGE SCALE GENOMIC DNA]</scope>
    <source>
        <strain evidence="1 2">CAU 1491</strain>
    </source>
</reference>
<name>A0A4U0EJH4_9FLAO</name>
<dbReference type="Proteomes" id="UP000307657">
    <property type="component" value="Unassembled WGS sequence"/>
</dbReference>
<organism evidence="1 2">
    <name type="scientific">Pontimicrobium aquaticum</name>
    <dbReference type="NCBI Taxonomy" id="2565367"/>
    <lineage>
        <taxon>Bacteria</taxon>
        <taxon>Pseudomonadati</taxon>
        <taxon>Bacteroidota</taxon>
        <taxon>Flavobacteriia</taxon>
        <taxon>Flavobacteriales</taxon>
        <taxon>Flavobacteriaceae</taxon>
        <taxon>Pontimicrobium</taxon>
    </lineage>
</organism>
<protein>
    <submittedName>
        <fullName evidence="1">Uncharacterized protein</fullName>
    </submittedName>
</protein>
<comment type="caution">
    <text evidence="1">The sequence shown here is derived from an EMBL/GenBank/DDBJ whole genome shotgun (WGS) entry which is preliminary data.</text>
</comment>
<dbReference type="EMBL" id="SUPL01000014">
    <property type="protein sequence ID" value="TJY31596.1"/>
    <property type="molecule type" value="Genomic_DNA"/>
</dbReference>
<dbReference type="AlphaFoldDB" id="A0A4U0EJH4"/>
<proteinExistence type="predicted"/>
<sequence>MKETFIGHKCKLLNSEKTGITLELNSWSSENMVEKYSVSFDKENTIERITENQLSFGEKISKTDFFKRLIRDIQASEEKTREFASAILCDFLEFDIADFDLNILKLGIEKIIEQLKTEKNANAEQKLAEGLFEFIWSEKLNKKEELKLLERLTEINSYQICQYLDDEDYLKIPKVKKYVELNKTSG</sequence>
<evidence type="ECO:0000313" key="2">
    <source>
        <dbReference type="Proteomes" id="UP000307657"/>
    </source>
</evidence>
<dbReference type="RefSeq" id="WP_136844996.1">
    <property type="nucleotide sequence ID" value="NZ_SUPL01000014.1"/>
</dbReference>
<dbReference type="OrthoDB" id="1427617at2"/>
<accession>A0A4U0EJH4</accession>